<keyword evidence="1" id="KW-0732">Signal</keyword>
<name>A0A7G5XD33_9BACT</name>
<keyword evidence="3" id="KW-1185">Reference proteome</keyword>
<proteinExistence type="predicted"/>
<dbReference type="EMBL" id="CP060007">
    <property type="protein sequence ID" value="QNA43386.1"/>
    <property type="molecule type" value="Genomic_DNA"/>
</dbReference>
<dbReference type="Proteomes" id="UP000515344">
    <property type="component" value="Chromosome"/>
</dbReference>
<dbReference type="KEGG" id="lacs:H4075_15025"/>
<evidence type="ECO:0000256" key="1">
    <source>
        <dbReference type="SAM" id="SignalP"/>
    </source>
</evidence>
<protein>
    <submittedName>
        <fullName evidence="2">Uncharacterized protein</fullName>
    </submittedName>
</protein>
<feature type="signal peptide" evidence="1">
    <location>
        <begin position="1"/>
        <end position="25"/>
    </location>
</feature>
<feature type="chain" id="PRO_5028979123" evidence="1">
    <location>
        <begin position="26"/>
        <end position="142"/>
    </location>
</feature>
<evidence type="ECO:0000313" key="3">
    <source>
        <dbReference type="Proteomes" id="UP000515344"/>
    </source>
</evidence>
<reference evidence="3" key="1">
    <citation type="submission" date="2020-08" db="EMBL/GenBank/DDBJ databases">
        <title>Lacibacter sp. S13-6-6 genome sequencing.</title>
        <authorList>
            <person name="Jin L."/>
        </authorList>
    </citation>
    <scope>NUCLEOTIDE SEQUENCE [LARGE SCALE GENOMIC DNA]</scope>
    <source>
        <strain evidence="3">S13-6-6</strain>
    </source>
</reference>
<evidence type="ECO:0000313" key="2">
    <source>
        <dbReference type="EMBL" id="QNA43386.1"/>
    </source>
</evidence>
<sequence length="142" mass="15984">MKKLILSSTILLLLIACKKPTPAKAVSVLQTVEFKVFQAADYSAPVYNGVEAEVRLAVSKQLSNNSQMVLWDTLIPYQLLRAYPLMQTPLFISKKFEIVRDSEKLRFGKVIRYRDALNRISLNATGEDIPASVTNKLIQVDL</sequence>
<dbReference type="RefSeq" id="WP_182801651.1">
    <property type="nucleotide sequence ID" value="NZ_CP060007.1"/>
</dbReference>
<organism evidence="2 3">
    <name type="scientific">Lacibacter sediminis</name>
    <dbReference type="NCBI Taxonomy" id="2760713"/>
    <lineage>
        <taxon>Bacteria</taxon>
        <taxon>Pseudomonadati</taxon>
        <taxon>Bacteroidota</taxon>
        <taxon>Chitinophagia</taxon>
        <taxon>Chitinophagales</taxon>
        <taxon>Chitinophagaceae</taxon>
        <taxon>Lacibacter</taxon>
    </lineage>
</organism>
<accession>A0A7G5XD33</accession>
<dbReference type="AlphaFoldDB" id="A0A7G5XD33"/>
<gene>
    <name evidence="2" type="ORF">H4075_15025</name>
</gene>
<dbReference type="PROSITE" id="PS51257">
    <property type="entry name" value="PROKAR_LIPOPROTEIN"/>
    <property type="match status" value="1"/>
</dbReference>